<name>A0ABR5AJ00_9BACL</name>
<evidence type="ECO:0000313" key="2">
    <source>
        <dbReference type="EMBL" id="KIL41027.1"/>
    </source>
</evidence>
<comment type="caution">
    <text evidence="2">The sequence shown here is derived from an EMBL/GenBank/DDBJ whole genome shotgun (WGS) entry which is preliminary data.</text>
</comment>
<organism evidence="2 3">
    <name type="scientific">Gordoniibacillus kamchatkensis</name>
    <dbReference type="NCBI Taxonomy" id="1590651"/>
    <lineage>
        <taxon>Bacteria</taxon>
        <taxon>Bacillati</taxon>
        <taxon>Bacillota</taxon>
        <taxon>Bacilli</taxon>
        <taxon>Bacillales</taxon>
        <taxon>Paenibacillaceae</taxon>
        <taxon>Gordoniibacillus</taxon>
    </lineage>
</organism>
<evidence type="ECO:0000313" key="3">
    <source>
        <dbReference type="Proteomes" id="UP000031967"/>
    </source>
</evidence>
<accession>A0ABR5AJ00</accession>
<dbReference type="Gene3D" id="3.90.79.10">
    <property type="entry name" value="Nucleoside Triphosphate Pyrophosphohydrolase"/>
    <property type="match status" value="1"/>
</dbReference>
<dbReference type="Pfam" id="PF00293">
    <property type="entry name" value="NUDIX"/>
    <property type="match status" value="1"/>
</dbReference>
<proteinExistence type="predicted"/>
<sequence>MIRTRMIAAALLFNARDELLMMKRSPQRTLSPGLWGAVGGHMEPYELSEPYATVVREIREETGISDEQLHGLRLQYILIRLNGEEIRQQFIYVGRTDAEPSIHTDEGELHWISRDAVLDRPLPFIFRRLLEHYLTYGDASHPWMAVAGRDDGGPVVRFTPLLDPLPPGKA</sequence>
<evidence type="ECO:0000259" key="1">
    <source>
        <dbReference type="PROSITE" id="PS51462"/>
    </source>
</evidence>
<dbReference type="InterPro" id="IPR015797">
    <property type="entry name" value="NUDIX_hydrolase-like_dom_sf"/>
</dbReference>
<dbReference type="EMBL" id="JXAK01000013">
    <property type="protein sequence ID" value="KIL41027.1"/>
    <property type="molecule type" value="Genomic_DNA"/>
</dbReference>
<dbReference type="SUPFAM" id="SSF55811">
    <property type="entry name" value="Nudix"/>
    <property type="match status" value="1"/>
</dbReference>
<dbReference type="PROSITE" id="PS51462">
    <property type="entry name" value="NUDIX"/>
    <property type="match status" value="1"/>
</dbReference>
<protein>
    <submittedName>
        <fullName evidence="2">NUDIX hydrolase</fullName>
    </submittedName>
</protein>
<reference evidence="2 3" key="1">
    <citation type="submission" date="2014-12" db="EMBL/GenBank/DDBJ databases">
        <title>Draft genome sequence of Paenibacillus kamchatkensis strain B-2647.</title>
        <authorList>
            <person name="Karlyshev A.V."/>
            <person name="Kudryashova E.B."/>
        </authorList>
    </citation>
    <scope>NUCLEOTIDE SEQUENCE [LARGE SCALE GENOMIC DNA]</scope>
    <source>
        <strain evidence="2 3">VKM B-2647</strain>
    </source>
</reference>
<dbReference type="Proteomes" id="UP000031967">
    <property type="component" value="Unassembled WGS sequence"/>
</dbReference>
<gene>
    <name evidence="2" type="ORF">SD70_09405</name>
</gene>
<keyword evidence="2" id="KW-0378">Hydrolase</keyword>
<dbReference type="GO" id="GO:0016787">
    <property type="term" value="F:hydrolase activity"/>
    <property type="evidence" value="ECO:0007669"/>
    <property type="project" value="UniProtKB-KW"/>
</dbReference>
<dbReference type="InterPro" id="IPR000086">
    <property type="entry name" value="NUDIX_hydrolase_dom"/>
</dbReference>
<dbReference type="RefSeq" id="WP_041047321.1">
    <property type="nucleotide sequence ID" value="NZ_JXAK01000013.1"/>
</dbReference>
<keyword evidence="3" id="KW-1185">Reference proteome</keyword>
<feature type="domain" description="Nudix hydrolase" evidence="1">
    <location>
        <begin position="3"/>
        <end position="134"/>
    </location>
</feature>